<comment type="caution">
    <text evidence="3">The sequence shown here is derived from an EMBL/GenBank/DDBJ whole genome shotgun (WGS) entry which is preliminary data.</text>
</comment>
<feature type="signal peptide" evidence="2">
    <location>
        <begin position="1"/>
        <end position="31"/>
    </location>
</feature>
<keyword evidence="1" id="KW-0175">Coiled coil</keyword>
<dbReference type="SUPFAM" id="SSF56935">
    <property type="entry name" value="Porins"/>
    <property type="match status" value="1"/>
</dbReference>
<gene>
    <name evidence="3" type="ORF">QCO44_05860</name>
</gene>
<keyword evidence="4" id="KW-1185">Reference proteome</keyword>
<accession>A0ABV3X6R2</accession>
<reference evidence="3 4" key="1">
    <citation type="submission" date="2023-04" db="EMBL/GenBank/DDBJ databases">
        <title>Genome Sequence of Selenomonas sputigena ATCC 33150.</title>
        <authorList>
            <person name="Miller D.P."/>
            <person name="Anvari S."/>
            <person name="Polson S.W."/>
            <person name="Macdonald M."/>
            <person name="Mcdowell J.V."/>
        </authorList>
    </citation>
    <scope>NUCLEOTIDE SEQUENCE [LARGE SCALE GENOMIC DNA]</scope>
    <source>
        <strain evidence="3 4">ATCC 33150</strain>
    </source>
</reference>
<evidence type="ECO:0000256" key="1">
    <source>
        <dbReference type="SAM" id="Coils"/>
    </source>
</evidence>
<evidence type="ECO:0000313" key="4">
    <source>
        <dbReference type="Proteomes" id="UP001559623"/>
    </source>
</evidence>
<dbReference type="PANTHER" id="PTHR30189">
    <property type="entry name" value="LPS-ASSEMBLY PROTEIN"/>
    <property type="match status" value="1"/>
</dbReference>
<name>A0ABV3X6R2_9FIRM</name>
<evidence type="ECO:0000313" key="3">
    <source>
        <dbReference type="EMBL" id="MEX5285163.1"/>
    </source>
</evidence>
<keyword evidence="2" id="KW-0732">Signal</keyword>
<protein>
    <submittedName>
        <fullName evidence="3">Tat pathway protein</fullName>
    </submittedName>
</protein>
<proteinExistence type="predicted"/>
<evidence type="ECO:0000256" key="2">
    <source>
        <dbReference type="SAM" id="SignalP"/>
    </source>
</evidence>
<dbReference type="InterPro" id="IPR050218">
    <property type="entry name" value="LptD"/>
</dbReference>
<feature type="chain" id="PRO_5046514993" evidence="2">
    <location>
        <begin position="32"/>
        <end position="517"/>
    </location>
</feature>
<dbReference type="RefSeq" id="WP_368846890.1">
    <property type="nucleotide sequence ID" value="NZ_CP194411.1"/>
</dbReference>
<feature type="coiled-coil region" evidence="1">
    <location>
        <begin position="52"/>
        <end position="79"/>
    </location>
</feature>
<dbReference type="Proteomes" id="UP001559623">
    <property type="component" value="Unassembled WGS sequence"/>
</dbReference>
<dbReference type="EMBL" id="JARVLH010000003">
    <property type="protein sequence ID" value="MEX5285163.1"/>
    <property type="molecule type" value="Genomic_DNA"/>
</dbReference>
<organism evidence="3 4">
    <name type="scientific">Selenomonas sputigena</name>
    <dbReference type="NCBI Taxonomy" id="69823"/>
    <lineage>
        <taxon>Bacteria</taxon>
        <taxon>Bacillati</taxon>
        <taxon>Bacillota</taxon>
        <taxon>Negativicutes</taxon>
        <taxon>Selenomonadales</taxon>
        <taxon>Selenomonadaceae</taxon>
        <taxon>Selenomonas</taxon>
    </lineage>
</organism>
<dbReference type="PANTHER" id="PTHR30189:SF1">
    <property type="entry name" value="LPS-ASSEMBLY PROTEIN LPTD"/>
    <property type="match status" value="1"/>
</dbReference>
<sequence length="517" mass="59528">MKILHHLLLCKEKAALGVLLAASLLPGTASAAYSASTDTAADILDYIENERRAAKENRLTEAQQELLKDTEDMRQHLRQPIDPAAKNLPASFEGDDLLYDQVTGEFLARGNVKITEIDNRRVTSDEIKGNMISQDVRVENKAHLIQLTPGQTSAEIDGWKLAYNYGTGIGTIEDAQGRVAHQYISGKKIEIYPDKIVIHDGTATKCSAKQPDYHTSAKLIEIYPNDKAIFHDCDFWVKKMRVAHRNRYEADLSPNKKESSPFPRVSYDKDSGLIIRQEFGISLADHLEFVPLLQIATNEGVRSNAELRYDAGFGRFRLGYGYWQDDNDNWLKREPSLRYNYSWRVRDLPVSWGIEAERGRWHNNDFKSTHTHWKFSLTPDAIPLGENFNLYLNTSYSVTKESYNDSKVAGVNWTATLLKKFDDRFTAYAKYDYAQNSSQNSLFDYDVADYNKAVYSGFSYQLTDNDRFVCGIAYDVDSHSLRDVDYYWYHDMHCVQLIARYREKRDRWTVKLNFTPW</sequence>